<reference evidence="3" key="1">
    <citation type="submission" date="2016-04" db="EMBL/GenBank/DDBJ databases">
        <authorList>
            <person name="Evans L.H."/>
            <person name="Alamgir A."/>
            <person name="Owens N."/>
            <person name="Weber N.D."/>
            <person name="Virtaneva K."/>
            <person name="Barbian K."/>
            <person name="Babar A."/>
            <person name="Rosenke K."/>
        </authorList>
    </citation>
    <scope>NUCLEOTIDE SEQUENCE [LARGE SCALE GENOMIC DNA]</scope>
    <source>
        <strain evidence="3">CBS 101.48</strain>
    </source>
</reference>
<dbReference type="OMA" id="CIFNILR"/>
<feature type="region of interest" description="Disordered" evidence="1">
    <location>
        <begin position="138"/>
        <end position="351"/>
    </location>
</feature>
<feature type="compositionally biased region" description="Low complexity" evidence="1">
    <location>
        <begin position="745"/>
        <end position="769"/>
    </location>
</feature>
<dbReference type="EMBL" id="LT552383">
    <property type="protein sequence ID" value="SAL99053.1"/>
    <property type="molecule type" value="Genomic_DNA"/>
</dbReference>
<feature type="region of interest" description="Disordered" evidence="1">
    <location>
        <begin position="1"/>
        <end position="29"/>
    </location>
</feature>
<dbReference type="InterPro" id="IPR033388">
    <property type="entry name" value="BAF250_C"/>
</dbReference>
<evidence type="ECO:0000259" key="2">
    <source>
        <dbReference type="Pfam" id="PF12031"/>
    </source>
</evidence>
<proteinExistence type="predicted"/>
<dbReference type="AlphaFoldDB" id="A0A163JFN3"/>
<feature type="compositionally biased region" description="Polar residues" evidence="1">
    <location>
        <begin position="319"/>
        <end position="337"/>
    </location>
</feature>
<feature type="compositionally biased region" description="Polar residues" evidence="1">
    <location>
        <begin position="156"/>
        <end position="238"/>
    </location>
</feature>
<dbReference type="Proteomes" id="UP000078561">
    <property type="component" value="Unassembled WGS sequence"/>
</dbReference>
<dbReference type="Pfam" id="PF12031">
    <property type="entry name" value="BAF250_C"/>
    <property type="match status" value="1"/>
</dbReference>
<dbReference type="InParanoid" id="A0A163JFN3"/>
<gene>
    <name evidence="3" type="primary">ABSGL_04624.1 scaffold 5475</name>
</gene>
<organism evidence="3">
    <name type="scientific">Absidia glauca</name>
    <name type="common">Pin mould</name>
    <dbReference type="NCBI Taxonomy" id="4829"/>
    <lineage>
        <taxon>Eukaryota</taxon>
        <taxon>Fungi</taxon>
        <taxon>Fungi incertae sedis</taxon>
        <taxon>Mucoromycota</taxon>
        <taxon>Mucoromycotina</taxon>
        <taxon>Mucoromycetes</taxon>
        <taxon>Mucorales</taxon>
        <taxon>Cunninghamellaceae</taxon>
        <taxon>Absidia</taxon>
    </lineage>
</organism>
<feature type="compositionally biased region" description="Low complexity" evidence="1">
    <location>
        <begin position="139"/>
        <end position="152"/>
    </location>
</feature>
<dbReference type="STRING" id="4829.A0A163JFN3"/>
<sequence>MLPYQQQQQQQQQQQPIDPNASGHNLHGLGGFGFNNVNFGGSPDNFNGSMGLNDFALEQHGLGLPLSQASPASVLQTQGIVSSQQPQPFSPTAQQPQNLMMQNNTPVNAAALQAQFQQGRALYQAGAMSPNNPQTRLYQQQQAAAAAMAMNRARQHSPSSPGSAHHTNIGSPMAANSPQQQSRMGSDYGNSSASPSQNQMMGVQPSPQLNRIIPSQTTNNTSASPYSMQVKSQQQQDNMPMYNPSDSNSPSTSGSGIQVPSSITPQDSRLKQPPTPGYTTISSVGSTTPDQRPPPPSNEIKPEPSTPQQQSSQDKEPMDTSSSATNDSETQQQQQGSPRRPDPVTYVPKTRNVETYGGVDLKYFDMFEIKPMVAQLPELGTIDIHAVIMSLKSGMKMEMANALNTLTMLTVHTQMALGQCDDLLDSLLDILDQDFFGYGRTATEDNMVQVNYANLFDMSLDEMKSLIPTLEDSTSEIWLSLRERCLCILNLLRNFSFIPTNVDYLATHSRFVATLLKLLNYTRGIKEEDWDDARRSEAWFVGVRRMDTLDHRKSVLMIFSNIGVRLKLADPAMARAFVRLLHDFLTNGPDTYYSLLASETLAKIAVGYENQKVLAELVNSNPKVEFPWIEDIWAELTAVIRKDYFMPDGRVLGNISLAQLAALEMVIMGLYDIILIVDNAALKDQLLLRDKSAPMTILRLCITLGESGNQQFSVVTRRGVELVRGLLCGGDGIRPRRSDPGTLRHTGGSSGHASSSSPSASTSSSSGNNGDATCLSPYAHKVLDVTSVREKLVQAMLMKSTDIEVLADLVELLDLIDNEHVVQQQ</sequence>
<dbReference type="SUPFAM" id="SSF48371">
    <property type="entry name" value="ARM repeat"/>
    <property type="match status" value="1"/>
</dbReference>
<keyword evidence="4" id="KW-1185">Reference proteome</keyword>
<dbReference type="OrthoDB" id="1938591at2759"/>
<evidence type="ECO:0000313" key="4">
    <source>
        <dbReference type="Proteomes" id="UP000078561"/>
    </source>
</evidence>
<feature type="region of interest" description="Disordered" evidence="1">
    <location>
        <begin position="733"/>
        <end position="769"/>
    </location>
</feature>
<accession>A0A163JFN3</accession>
<evidence type="ECO:0000313" key="3">
    <source>
        <dbReference type="EMBL" id="SAL99053.1"/>
    </source>
</evidence>
<name>A0A163JFN3_ABSGL</name>
<feature type="compositionally biased region" description="Low complexity" evidence="1">
    <location>
        <begin position="1"/>
        <end position="15"/>
    </location>
</feature>
<feature type="compositionally biased region" description="Polar residues" evidence="1">
    <location>
        <begin position="258"/>
        <end position="267"/>
    </location>
</feature>
<feature type="domain" description="SWI/SNF-like complex subunit BAF250 C-terminal" evidence="2">
    <location>
        <begin position="481"/>
        <end position="533"/>
    </location>
</feature>
<dbReference type="InterPro" id="IPR016024">
    <property type="entry name" value="ARM-type_fold"/>
</dbReference>
<protein>
    <recommendedName>
        <fullName evidence="2">SWI/SNF-like complex subunit BAF250 C-terminal domain-containing protein</fullName>
    </recommendedName>
</protein>
<feature type="compositionally biased region" description="Low complexity" evidence="1">
    <location>
        <begin position="243"/>
        <end position="256"/>
    </location>
</feature>
<evidence type="ECO:0000256" key="1">
    <source>
        <dbReference type="SAM" id="MobiDB-lite"/>
    </source>
</evidence>
<feature type="compositionally biased region" description="Polar residues" evidence="1">
    <location>
        <begin position="277"/>
        <end position="290"/>
    </location>
</feature>